<evidence type="ECO:0000313" key="1">
    <source>
        <dbReference type="EMBL" id="GBP00211.1"/>
    </source>
</evidence>
<sequence>IQQPLIVPERASMLWKVVPTSGNADPFRSSGEAFSSQAVNHSECFFQLNRIQADNTSCDYKSGVLTTVNSR</sequence>
<proteinExistence type="predicted"/>
<accession>A0A4C1SGH9</accession>
<reference evidence="1 2" key="1">
    <citation type="journal article" date="2019" name="Commun. Biol.">
        <title>The bagworm genome reveals a unique fibroin gene that provides high tensile strength.</title>
        <authorList>
            <person name="Kono N."/>
            <person name="Nakamura H."/>
            <person name="Ohtoshi R."/>
            <person name="Tomita M."/>
            <person name="Numata K."/>
            <person name="Arakawa K."/>
        </authorList>
    </citation>
    <scope>NUCLEOTIDE SEQUENCE [LARGE SCALE GENOMIC DNA]</scope>
</reference>
<organism evidence="1 2">
    <name type="scientific">Eumeta variegata</name>
    <name type="common">Bagworm moth</name>
    <name type="synonym">Eumeta japonica</name>
    <dbReference type="NCBI Taxonomy" id="151549"/>
    <lineage>
        <taxon>Eukaryota</taxon>
        <taxon>Metazoa</taxon>
        <taxon>Ecdysozoa</taxon>
        <taxon>Arthropoda</taxon>
        <taxon>Hexapoda</taxon>
        <taxon>Insecta</taxon>
        <taxon>Pterygota</taxon>
        <taxon>Neoptera</taxon>
        <taxon>Endopterygota</taxon>
        <taxon>Lepidoptera</taxon>
        <taxon>Glossata</taxon>
        <taxon>Ditrysia</taxon>
        <taxon>Tineoidea</taxon>
        <taxon>Psychidae</taxon>
        <taxon>Oiketicinae</taxon>
        <taxon>Eumeta</taxon>
    </lineage>
</organism>
<comment type="caution">
    <text evidence="1">The sequence shown here is derived from an EMBL/GenBank/DDBJ whole genome shotgun (WGS) entry which is preliminary data.</text>
</comment>
<dbReference type="AlphaFoldDB" id="A0A4C1SGH9"/>
<dbReference type="EMBL" id="BGZK01006695">
    <property type="protein sequence ID" value="GBP00211.1"/>
    <property type="molecule type" value="Genomic_DNA"/>
</dbReference>
<gene>
    <name evidence="1" type="ORF">EVAR_72263_1</name>
</gene>
<protein>
    <submittedName>
        <fullName evidence="1">Uncharacterized protein</fullName>
    </submittedName>
</protein>
<name>A0A4C1SGH9_EUMVA</name>
<dbReference type="Proteomes" id="UP000299102">
    <property type="component" value="Unassembled WGS sequence"/>
</dbReference>
<keyword evidence="2" id="KW-1185">Reference proteome</keyword>
<feature type="non-terminal residue" evidence="1">
    <location>
        <position position="1"/>
    </location>
</feature>
<evidence type="ECO:0000313" key="2">
    <source>
        <dbReference type="Proteomes" id="UP000299102"/>
    </source>
</evidence>